<evidence type="ECO:0000256" key="5">
    <source>
        <dbReference type="SAM" id="Phobius"/>
    </source>
</evidence>
<proteinExistence type="predicted"/>
<evidence type="ECO:0000256" key="3">
    <source>
        <dbReference type="ARBA" id="ARBA00022989"/>
    </source>
</evidence>
<evidence type="ECO:0000313" key="7">
    <source>
        <dbReference type="EMBL" id="HIU20995.1"/>
    </source>
</evidence>
<feature type="transmembrane region" description="Helical" evidence="5">
    <location>
        <begin position="149"/>
        <end position="173"/>
    </location>
</feature>
<keyword evidence="4 5" id="KW-0472">Membrane</keyword>
<feature type="transmembrane region" description="Helical" evidence="5">
    <location>
        <begin position="193"/>
        <end position="213"/>
    </location>
</feature>
<organism evidence="7 8">
    <name type="scientific">Candidatus Limadaptatus stercorigallinarum</name>
    <dbReference type="NCBI Taxonomy" id="2840845"/>
    <lineage>
        <taxon>Bacteria</taxon>
        <taxon>Bacillati</taxon>
        <taxon>Bacillota</taxon>
        <taxon>Clostridia</taxon>
        <taxon>Eubacteriales</taxon>
        <taxon>Candidatus Limadaptatus</taxon>
    </lineage>
</organism>
<feature type="transmembrane region" description="Helical" evidence="5">
    <location>
        <begin position="259"/>
        <end position="281"/>
    </location>
</feature>
<gene>
    <name evidence="7" type="ORF">IAD51_01980</name>
</gene>
<protein>
    <recommendedName>
        <fullName evidence="6">ABC-2 type transporter transmembrane domain-containing protein</fullName>
    </recommendedName>
</protein>
<feature type="transmembrane region" description="Helical" evidence="5">
    <location>
        <begin position="367"/>
        <end position="387"/>
    </location>
</feature>
<keyword evidence="2 5" id="KW-0812">Transmembrane</keyword>
<dbReference type="EMBL" id="DVMN01000032">
    <property type="protein sequence ID" value="HIU20995.1"/>
    <property type="molecule type" value="Genomic_DNA"/>
</dbReference>
<feature type="transmembrane region" description="Helical" evidence="5">
    <location>
        <begin position="522"/>
        <end position="544"/>
    </location>
</feature>
<feature type="transmembrane region" description="Helical" evidence="5">
    <location>
        <begin position="66"/>
        <end position="91"/>
    </location>
</feature>
<feature type="transmembrane region" description="Helical" evidence="5">
    <location>
        <begin position="408"/>
        <end position="434"/>
    </location>
</feature>
<feature type="transmembrane region" description="Helical" evidence="5">
    <location>
        <begin position="326"/>
        <end position="347"/>
    </location>
</feature>
<comment type="caution">
    <text evidence="7">The sequence shown here is derived from an EMBL/GenBank/DDBJ whole genome shotgun (WGS) entry which is preliminary data.</text>
</comment>
<feature type="transmembrane region" description="Helical" evidence="5">
    <location>
        <begin position="125"/>
        <end position="143"/>
    </location>
</feature>
<evidence type="ECO:0000313" key="8">
    <source>
        <dbReference type="Proteomes" id="UP000824088"/>
    </source>
</evidence>
<keyword evidence="3 5" id="KW-1133">Transmembrane helix</keyword>
<evidence type="ECO:0000259" key="6">
    <source>
        <dbReference type="Pfam" id="PF01061"/>
    </source>
</evidence>
<feature type="transmembrane region" description="Helical" evidence="5">
    <location>
        <begin position="34"/>
        <end position="54"/>
    </location>
</feature>
<evidence type="ECO:0000256" key="4">
    <source>
        <dbReference type="ARBA" id="ARBA00023136"/>
    </source>
</evidence>
<dbReference type="InterPro" id="IPR013525">
    <property type="entry name" value="ABC2_TM"/>
</dbReference>
<comment type="subcellular location">
    <subcellularLocation>
        <location evidence="1">Membrane</location>
        <topology evidence="1">Multi-pass membrane protein</topology>
    </subcellularLocation>
</comment>
<sequence>MKDFLTVFRVLYRNRYAVEKEVNTGKRKLPQSTVMILSMLPLVVLICVMLGFAAAQLTTRYSAMTLLNAILSAVQLFILFMMMPSVLGTLYSAEDGAFLSSLPVSPTAVFFAKLLLVYIGALKTAAVFLLPTLLTVSVTYAAFGNPMFYGFFPLIAVIILAAPLLPLFIVVLFSMPVMWIGTYLKGRSVVKTLFSLFFYIVLMVAYMVFMFFVNTEGFGQNGEGISQGVLDGLALLSDVMYPNRALLSMCLGIDAAKNFGISVGIWAGLALVSVGLAMLFYRRITVRQTEAHREESKGKAAFRKTRLIPALMKRDFLSIMRNPSMAMGMFSNIILAPIVMAVMFFFIRGDAEQSGSELSGEMMMAGIILLYALIFLCGTNMVAMSAYSREGESFFISKFLPISPKASVTAKLLFALITAAVALAVMLVLAVALYGIGPGAAVAIAATTLLFCAGTSAIHIYYDIKKGNVHWKSQSDMRSNIGGNMATMIPVLLCIAPAILFMVAGIFLAGLEDDIGSAGVKAIYWCLIAVVAAAVAAAGLYILYEKGVPLYDRIGENRAAAKPTERRTSFFGGKKDNFLR</sequence>
<accession>A0A9D1HTF8</accession>
<name>A0A9D1HTF8_9FIRM</name>
<feature type="domain" description="ABC-2 type transporter transmembrane" evidence="6">
    <location>
        <begin position="308"/>
        <end position="455"/>
    </location>
</feature>
<dbReference type="Pfam" id="PF01061">
    <property type="entry name" value="ABC2_membrane"/>
    <property type="match status" value="1"/>
</dbReference>
<evidence type="ECO:0000256" key="1">
    <source>
        <dbReference type="ARBA" id="ARBA00004141"/>
    </source>
</evidence>
<dbReference type="Proteomes" id="UP000824088">
    <property type="component" value="Unassembled WGS sequence"/>
</dbReference>
<feature type="transmembrane region" description="Helical" evidence="5">
    <location>
        <begin position="440"/>
        <end position="464"/>
    </location>
</feature>
<feature type="transmembrane region" description="Helical" evidence="5">
    <location>
        <begin position="485"/>
        <end position="510"/>
    </location>
</feature>
<dbReference type="GO" id="GO:0140359">
    <property type="term" value="F:ABC-type transporter activity"/>
    <property type="evidence" value="ECO:0007669"/>
    <property type="project" value="InterPro"/>
</dbReference>
<dbReference type="GO" id="GO:0016020">
    <property type="term" value="C:membrane"/>
    <property type="evidence" value="ECO:0007669"/>
    <property type="project" value="UniProtKB-SubCell"/>
</dbReference>
<reference evidence="7" key="2">
    <citation type="journal article" date="2021" name="PeerJ">
        <title>Extensive microbial diversity within the chicken gut microbiome revealed by metagenomics and culture.</title>
        <authorList>
            <person name="Gilroy R."/>
            <person name="Ravi A."/>
            <person name="Getino M."/>
            <person name="Pursley I."/>
            <person name="Horton D.L."/>
            <person name="Alikhan N.F."/>
            <person name="Baker D."/>
            <person name="Gharbi K."/>
            <person name="Hall N."/>
            <person name="Watson M."/>
            <person name="Adriaenssens E.M."/>
            <person name="Foster-Nyarko E."/>
            <person name="Jarju S."/>
            <person name="Secka A."/>
            <person name="Antonio M."/>
            <person name="Oren A."/>
            <person name="Chaudhuri R.R."/>
            <person name="La Ragione R."/>
            <person name="Hildebrand F."/>
            <person name="Pallen M.J."/>
        </authorList>
    </citation>
    <scope>NUCLEOTIDE SEQUENCE</scope>
    <source>
        <strain evidence="7">1063</strain>
    </source>
</reference>
<dbReference type="AlphaFoldDB" id="A0A9D1HTF8"/>
<reference evidence="7" key="1">
    <citation type="submission" date="2020-10" db="EMBL/GenBank/DDBJ databases">
        <authorList>
            <person name="Gilroy R."/>
        </authorList>
    </citation>
    <scope>NUCLEOTIDE SEQUENCE</scope>
    <source>
        <strain evidence="7">1063</strain>
    </source>
</reference>
<evidence type="ECO:0000256" key="2">
    <source>
        <dbReference type="ARBA" id="ARBA00022692"/>
    </source>
</evidence>